<evidence type="ECO:0000313" key="3">
    <source>
        <dbReference type="Proteomes" id="UP001165267"/>
    </source>
</evidence>
<evidence type="ECO:0000256" key="1">
    <source>
        <dbReference type="SAM" id="Phobius"/>
    </source>
</evidence>
<comment type="caution">
    <text evidence="2">The sequence shown here is derived from an EMBL/GenBank/DDBJ whole genome shotgun (WGS) entry which is preliminary data.</text>
</comment>
<proteinExistence type="predicted"/>
<name>A0ABT1XEX6_9BURK</name>
<sequence>MNRYKGFTILEVCIGLAIVGILATLSINGYEGIRERNNFKAMQELASKLALEQQHYRQKFKRYATQISSSGTSNSSYLVIPNAQQYQIALSSSNTRDFTATIRPTDQALQTPNNCRSLLLFSNRGYLRYETRSASGQNTTSECL</sequence>
<keyword evidence="1" id="KW-0472">Membrane</keyword>
<evidence type="ECO:0000313" key="2">
    <source>
        <dbReference type="EMBL" id="MCR2745823.1"/>
    </source>
</evidence>
<dbReference type="EMBL" id="JANKHG010000014">
    <property type="protein sequence ID" value="MCR2745823.1"/>
    <property type="molecule type" value="Genomic_DNA"/>
</dbReference>
<organism evidence="2 3">
    <name type="scientific">Limnobacter parvus</name>
    <dbReference type="NCBI Taxonomy" id="2939690"/>
    <lineage>
        <taxon>Bacteria</taxon>
        <taxon>Pseudomonadati</taxon>
        <taxon>Pseudomonadota</taxon>
        <taxon>Betaproteobacteria</taxon>
        <taxon>Burkholderiales</taxon>
        <taxon>Burkholderiaceae</taxon>
        <taxon>Limnobacter</taxon>
    </lineage>
</organism>
<dbReference type="Gene3D" id="3.30.700.10">
    <property type="entry name" value="Glycoprotein, Type 4 Pilin"/>
    <property type="match status" value="1"/>
</dbReference>
<dbReference type="Pfam" id="PF07963">
    <property type="entry name" value="N_methyl"/>
    <property type="match status" value="1"/>
</dbReference>
<feature type="transmembrane region" description="Helical" evidence="1">
    <location>
        <begin position="6"/>
        <end position="30"/>
    </location>
</feature>
<dbReference type="InterPro" id="IPR012902">
    <property type="entry name" value="N_methyl_site"/>
</dbReference>
<protein>
    <submittedName>
        <fullName evidence="2">Prepilin-type N-terminal cleavage/methylation domain-containing protein</fullName>
    </submittedName>
</protein>
<keyword evidence="1" id="KW-0812">Transmembrane</keyword>
<dbReference type="InterPro" id="IPR045584">
    <property type="entry name" value="Pilin-like"/>
</dbReference>
<dbReference type="SUPFAM" id="SSF54523">
    <property type="entry name" value="Pili subunits"/>
    <property type="match status" value="1"/>
</dbReference>
<accession>A0ABT1XEX6</accession>
<reference evidence="2" key="1">
    <citation type="submission" date="2022-07" db="EMBL/GenBank/DDBJ databases">
        <authorList>
            <person name="Xamxidin M."/>
        </authorList>
    </citation>
    <scope>NUCLEOTIDE SEQUENCE</scope>
    <source>
        <strain evidence="2">YS8-69</strain>
    </source>
</reference>
<keyword evidence="1" id="KW-1133">Transmembrane helix</keyword>
<dbReference type="Proteomes" id="UP001165267">
    <property type="component" value="Unassembled WGS sequence"/>
</dbReference>
<gene>
    <name evidence="2" type="ORF">NSP04_04100</name>
</gene>
<dbReference type="RefSeq" id="WP_257511054.1">
    <property type="nucleotide sequence ID" value="NZ_JANKHG010000014.1"/>
</dbReference>
<keyword evidence="3" id="KW-1185">Reference proteome</keyword>
<dbReference type="NCBIfam" id="TIGR02532">
    <property type="entry name" value="IV_pilin_GFxxxE"/>
    <property type="match status" value="1"/>
</dbReference>